<dbReference type="CDD" id="cd00180">
    <property type="entry name" value="PKc"/>
    <property type="match status" value="1"/>
</dbReference>
<dbReference type="PROSITE" id="PS50011">
    <property type="entry name" value="PROTEIN_KINASE_DOM"/>
    <property type="match status" value="1"/>
</dbReference>
<proteinExistence type="predicted"/>
<dbReference type="PANTHER" id="PTHR33112:SF10">
    <property type="entry name" value="TOL"/>
    <property type="match status" value="1"/>
</dbReference>
<evidence type="ECO:0000313" key="4">
    <source>
        <dbReference type="Proteomes" id="UP001408356"/>
    </source>
</evidence>
<accession>A0ABR2UZ10</accession>
<dbReference type="EMBL" id="JARVKF010000288">
    <property type="protein sequence ID" value="KAK9419821.1"/>
    <property type="molecule type" value="Genomic_DNA"/>
</dbReference>
<name>A0ABR2UZ10_9PEZI</name>
<reference evidence="3 4" key="1">
    <citation type="journal article" date="2024" name="J. Plant Pathol.">
        <title>Sequence and assembly of the genome of Seiridium unicorne, isolate CBS 538.82, causal agent of cypress canker disease.</title>
        <authorList>
            <person name="Scali E."/>
            <person name="Rocca G.D."/>
            <person name="Danti R."/>
            <person name="Garbelotto M."/>
            <person name="Barberini S."/>
            <person name="Baroncelli R."/>
            <person name="Emiliani G."/>
        </authorList>
    </citation>
    <scope>NUCLEOTIDE SEQUENCE [LARGE SCALE GENOMIC DNA]</scope>
    <source>
        <strain evidence="3 4">BM-138-508</strain>
    </source>
</reference>
<dbReference type="SUPFAM" id="SSF56112">
    <property type="entry name" value="Protein kinase-like (PK-like)"/>
    <property type="match status" value="1"/>
</dbReference>
<feature type="region of interest" description="Disordered" evidence="1">
    <location>
        <begin position="515"/>
        <end position="551"/>
    </location>
</feature>
<organism evidence="3 4">
    <name type="scientific">Seiridium unicorne</name>
    <dbReference type="NCBI Taxonomy" id="138068"/>
    <lineage>
        <taxon>Eukaryota</taxon>
        <taxon>Fungi</taxon>
        <taxon>Dikarya</taxon>
        <taxon>Ascomycota</taxon>
        <taxon>Pezizomycotina</taxon>
        <taxon>Sordariomycetes</taxon>
        <taxon>Xylariomycetidae</taxon>
        <taxon>Amphisphaeriales</taxon>
        <taxon>Sporocadaceae</taxon>
        <taxon>Seiridium</taxon>
    </lineage>
</organism>
<dbReference type="Gene3D" id="3.30.200.20">
    <property type="entry name" value="Phosphorylase Kinase, domain 1"/>
    <property type="match status" value="1"/>
</dbReference>
<evidence type="ECO:0000256" key="1">
    <source>
        <dbReference type="SAM" id="MobiDB-lite"/>
    </source>
</evidence>
<dbReference type="InterPro" id="IPR010730">
    <property type="entry name" value="HET"/>
</dbReference>
<dbReference type="Pfam" id="PF06985">
    <property type="entry name" value="HET"/>
    <property type="match status" value="1"/>
</dbReference>
<comment type="caution">
    <text evidence="3">The sequence shown here is derived from an EMBL/GenBank/DDBJ whole genome shotgun (WGS) entry which is preliminary data.</text>
</comment>
<dbReference type="PANTHER" id="PTHR33112">
    <property type="entry name" value="DOMAIN PROTEIN, PUTATIVE-RELATED"/>
    <property type="match status" value="1"/>
</dbReference>
<dbReference type="SMART" id="SM00220">
    <property type="entry name" value="S_TKc"/>
    <property type="match status" value="1"/>
</dbReference>
<dbReference type="Proteomes" id="UP001408356">
    <property type="component" value="Unassembled WGS sequence"/>
</dbReference>
<dbReference type="Gene3D" id="1.10.510.10">
    <property type="entry name" value="Transferase(Phosphotransferase) domain 1"/>
    <property type="match status" value="1"/>
</dbReference>
<dbReference type="InterPro" id="IPR011009">
    <property type="entry name" value="Kinase-like_dom_sf"/>
</dbReference>
<protein>
    <submittedName>
        <fullName evidence="3">HET-domain-containing protein</fullName>
    </submittedName>
</protein>
<sequence length="1256" mass="142921">MTLESDSEIDSETELESELFSARIESTFDKKDFYPNGSLNDIITRPKVEKHLLHQRLKEEYLQTEEVDSIIEFIARRDGAQKLFAIAVLSSIQGRLLLKVIKWFKKYDFSDTALPITDGNRNQILQLEAGNHQTRSPWTRKRASDFLENQWMFVVPVLSPINPDKFIDLSLEPKVILPFDLEGGGPKEGAFGTVYKIKVHPDHDSNLFRSDDGTPRSVAVKQMKHQQAANELEQRQIEIMWSAEVNALKDSQNINTEHIIEYFGAITRGSERYLMFPWANGGNLRDFWSGKKNRKPTLSLQLVKAMVTQLKGLVDALVEFHNFKDNSEAMETMGTPSGARYRHGDLKPENILRFLSSGEVEHEINIGTLRMADLGLAKYHPESTEFAQRSSEIHTTYRYQAPEVMTAKNKPRSRRYDIWSLGCIFLEFMIWLLYGSDQLEFFNRQLNSVYSRESPYFLLENGNSTAKVHPVVKAAMNIIDEDQECKGSTAMKDLLRLVRDRLLIVRVTTPTMNSQKPKLIDTGPVPIRLEDVDGKGSEGEDDAGGDPDRASADELHTELEGMLSKATKSQHYWFSGPDNNTLRPNVYSSRTVSNTTGQSTLAVRNNLPKVSSSPTQIVRTARTVTDHADVLDNKFSFQIDNWFAGEVARNLEACEIFNHPRSSSRLCGKCQNMDFFDPEFRRIEDSCSALERDSVSCEFCRMRWNHYKDSRAEGDWVRFNLKDNESTLSLYENYPPVLSICRGTASTGRRETSYQIGLPTLPVVGSEMYFELLSSWLRYCDENHPECQSPTNAPLPSRLIDVGSEQVPALRLYETKTGDSMKYIALSHPWGTGTHFCTFITNVRDFKQHIDFKSLPDTFKHAVLTARKLGIRYLWIDSICIIQGDDGDFETEAHRMEAVFSSAWCVLAASSAESQNDGFLLPRAERRSFVTIKRDDRPAIHVCDFIDDFNQDVLDGPLNKRGWVFQERALARRTIFFTRTQAYWECGRGIRSETLTRMDNKLASFLGDPNFPSKLAHDATSRGEKIRGYEDLYSQYSRLAFSRLTDRPIAIVGLEKRLIRDLKTLGGWGVFDDRRSYLQHSLLWCRGKDVKSLTRISNDNSLAPTWSWMAYCEGIEYLNLPPGDVKWFPDEVYSPWTSPPAASGLPVYETDDMALWARARSFLGIYTEAMLHPETQAVYDVPNMMGAALAGLRCIVMGREKANTKNDGNKAHYVLFIMPDETSSANGSLTYKRVGVGSMIGRLIDLDSILPFTKVR</sequence>
<evidence type="ECO:0000313" key="3">
    <source>
        <dbReference type="EMBL" id="KAK9419821.1"/>
    </source>
</evidence>
<keyword evidence="4" id="KW-1185">Reference proteome</keyword>
<evidence type="ECO:0000259" key="2">
    <source>
        <dbReference type="PROSITE" id="PS50011"/>
    </source>
</evidence>
<feature type="compositionally biased region" description="Basic and acidic residues" evidence="1">
    <location>
        <begin position="528"/>
        <end position="538"/>
    </location>
</feature>
<feature type="domain" description="Protein kinase" evidence="2">
    <location>
        <begin position="180"/>
        <end position="519"/>
    </location>
</feature>
<dbReference type="Pfam" id="PF00069">
    <property type="entry name" value="Pkinase"/>
    <property type="match status" value="1"/>
</dbReference>
<dbReference type="InterPro" id="IPR000719">
    <property type="entry name" value="Prot_kinase_dom"/>
</dbReference>
<gene>
    <name evidence="3" type="ORF">SUNI508_07070</name>
</gene>